<feature type="domain" description="Peptidoglycan binding-like" evidence="1">
    <location>
        <begin position="119"/>
        <end position="161"/>
    </location>
</feature>
<dbReference type="AlphaFoldDB" id="A0A2A2TGY8"/>
<dbReference type="RefSeq" id="WP_095722702.1">
    <property type="nucleotide sequence ID" value="NZ_NTFS01000181.1"/>
</dbReference>
<dbReference type="InterPro" id="IPR002477">
    <property type="entry name" value="Peptidoglycan-bd-like"/>
</dbReference>
<gene>
    <name evidence="2" type="ORF">CK510_16290</name>
</gene>
<protein>
    <submittedName>
        <fullName evidence="2">Peptidoglycan-binding protein</fullName>
    </submittedName>
</protein>
<dbReference type="OrthoDB" id="511527at2"/>
<dbReference type="InterPro" id="IPR036366">
    <property type="entry name" value="PGBDSf"/>
</dbReference>
<dbReference type="Pfam" id="PF01471">
    <property type="entry name" value="PG_binding_1"/>
    <property type="match status" value="2"/>
</dbReference>
<keyword evidence="3" id="KW-1185">Reference proteome</keyword>
<sequence>MTAAIQCPTFKPTLRLGNNGQDVKELQKRLNQRFASIYTPSLEIDIDGDFGSQTETAVNYLQCLAFLPVTGISDAATWNFICDGVASLPVLKLNSKGNTVKAVQQALCGMPPALSSAYRGFYSGAIDGSFGSGTVQAVKDFQSFYSLKVDAVIGAGTWTALIKMDSHRDRCYSTYYGGC</sequence>
<dbReference type="SUPFAM" id="SSF47090">
    <property type="entry name" value="PGBD-like"/>
    <property type="match status" value="2"/>
</dbReference>
<evidence type="ECO:0000313" key="2">
    <source>
        <dbReference type="EMBL" id="PAX52992.1"/>
    </source>
</evidence>
<evidence type="ECO:0000313" key="3">
    <source>
        <dbReference type="Proteomes" id="UP000218238"/>
    </source>
</evidence>
<dbReference type="Gene3D" id="1.10.101.10">
    <property type="entry name" value="PGBD-like superfamily/PGBD"/>
    <property type="match status" value="2"/>
</dbReference>
<evidence type="ECO:0000259" key="1">
    <source>
        <dbReference type="Pfam" id="PF01471"/>
    </source>
</evidence>
<reference evidence="2 3" key="1">
    <citation type="submission" date="2017-08" db="EMBL/GenBank/DDBJ databases">
        <title>Draft genome sequence of filamentous cyanobacterium Calothrix elsteri CCALA 953.</title>
        <authorList>
            <person name="Gagunashvili A.N."/>
            <person name="Elster J."/>
            <person name="Andresson O.S."/>
        </authorList>
    </citation>
    <scope>NUCLEOTIDE SEQUENCE [LARGE SCALE GENOMIC DNA]</scope>
    <source>
        <strain evidence="2 3">CCALA 953</strain>
    </source>
</reference>
<name>A0A2A2TGY8_9CYAN</name>
<proteinExistence type="predicted"/>
<organism evidence="2 3">
    <name type="scientific">Brunnivagina elsteri CCALA 953</name>
    <dbReference type="NCBI Taxonomy" id="987040"/>
    <lineage>
        <taxon>Bacteria</taxon>
        <taxon>Bacillati</taxon>
        <taxon>Cyanobacteriota</taxon>
        <taxon>Cyanophyceae</taxon>
        <taxon>Nostocales</taxon>
        <taxon>Calotrichaceae</taxon>
        <taxon>Brunnivagina</taxon>
    </lineage>
</organism>
<accession>A0A2A2TGY8</accession>
<feature type="domain" description="Peptidoglycan binding-like" evidence="1">
    <location>
        <begin position="19"/>
        <end position="80"/>
    </location>
</feature>
<dbReference type="Proteomes" id="UP000218238">
    <property type="component" value="Unassembled WGS sequence"/>
</dbReference>
<dbReference type="InterPro" id="IPR036365">
    <property type="entry name" value="PGBD-like_sf"/>
</dbReference>
<comment type="caution">
    <text evidence="2">The sequence shown here is derived from an EMBL/GenBank/DDBJ whole genome shotgun (WGS) entry which is preliminary data.</text>
</comment>
<dbReference type="EMBL" id="NTFS01000181">
    <property type="protein sequence ID" value="PAX52992.1"/>
    <property type="molecule type" value="Genomic_DNA"/>
</dbReference>